<name>A0ABN7W4V7_GIGMA</name>
<accession>A0ABN7W4V7</accession>
<dbReference type="Proteomes" id="UP000789901">
    <property type="component" value="Unassembled WGS sequence"/>
</dbReference>
<sequence length="164" mass="19446">MKKFWETFQLVNDNISYKNYENYTKADIKQKPCLQDFFSYCCTSRYYFFLIKKYDELSCTICCSFYCLPENFEQLYCLPDLVPEDDLHYKSFEEIYEQLEVNGDMENTTNSNEEANQENIDEEDKLDQFSSKSSKKEKPDENIKESSKSAESDDIVEEFDSACS</sequence>
<protein>
    <submittedName>
        <fullName evidence="2">27585_t:CDS:1</fullName>
    </submittedName>
</protein>
<proteinExistence type="predicted"/>
<feature type="region of interest" description="Disordered" evidence="1">
    <location>
        <begin position="101"/>
        <end position="164"/>
    </location>
</feature>
<dbReference type="EMBL" id="CAJVQB010031060">
    <property type="protein sequence ID" value="CAG8816395.1"/>
    <property type="molecule type" value="Genomic_DNA"/>
</dbReference>
<evidence type="ECO:0000313" key="3">
    <source>
        <dbReference type="Proteomes" id="UP000789901"/>
    </source>
</evidence>
<feature type="compositionally biased region" description="Polar residues" evidence="1">
    <location>
        <begin position="105"/>
        <end position="114"/>
    </location>
</feature>
<feature type="compositionally biased region" description="Acidic residues" evidence="1">
    <location>
        <begin position="115"/>
        <end position="125"/>
    </location>
</feature>
<organism evidence="2 3">
    <name type="scientific">Gigaspora margarita</name>
    <dbReference type="NCBI Taxonomy" id="4874"/>
    <lineage>
        <taxon>Eukaryota</taxon>
        <taxon>Fungi</taxon>
        <taxon>Fungi incertae sedis</taxon>
        <taxon>Mucoromycota</taxon>
        <taxon>Glomeromycotina</taxon>
        <taxon>Glomeromycetes</taxon>
        <taxon>Diversisporales</taxon>
        <taxon>Gigasporaceae</taxon>
        <taxon>Gigaspora</taxon>
    </lineage>
</organism>
<reference evidence="2 3" key="1">
    <citation type="submission" date="2021-06" db="EMBL/GenBank/DDBJ databases">
        <authorList>
            <person name="Kallberg Y."/>
            <person name="Tangrot J."/>
            <person name="Rosling A."/>
        </authorList>
    </citation>
    <scope>NUCLEOTIDE SEQUENCE [LARGE SCALE GENOMIC DNA]</scope>
    <source>
        <strain evidence="2 3">120-4 pot B 10/14</strain>
    </source>
</reference>
<comment type="caution">
    <text evidence="2">The sequence shown here is derived from an EMBL/GenBank/DDBJ whole genome shotgun (WGS) entry which is preliminary data.</text>
</comment>
<evidence type="ECO:0000256" key="1">
    <source>
        <dbReference type="SAM" id="MobiDB-lite"/>
    </source>
</evidence>
<feature type="compositionally biased region" description="Basic and acidic residues" evidence="1">
    <location>
        <begin position="134"/>
        <end position="151"/>
    </location>
</feature>
<keyword evidence="3" id="KW-1185">Reference proteome</keyword>
<gene>
    <name evidence="2" type="ORF">GMARGA_LOCUS26533</name>
</gene>
<evidence type="ECO:0000313" key="2">
    <source>
        <dbReference type="EMBL" id="CAG8816395.1"/>
    </source>
</evidence>
<feature type="compositionally biased region" description="Acidic residues" evidence="1">
    <location>
        <begin position="152"/>
        <end position="164"/>
    </location>
</feature>